<dbReference type="GO" id="GO:0015288">
    <property type="term" value="F:porin activity"/>
    <property type="evidence" value="ECO:0007669"/>
    <property type="project" value="InterPro"/>
</dbReference>
<gene>
    <name evidence="3" type="ORF">SCABRO_00771</name>
</gene>
<proteinExistence type="inferred from homology"/>
<dbReference type="GO" id="GO:0008643">
    <property type="term" value="P:carbohydrate transport"/>
    <property type="evidence" value="ECO:0007669"/>
    <property type="project" value="InterPro"/>
</dbReference>
<evidence type="ECO:0000256" key="2">
    <source>
        <dbReference type="RuleBase" id="RU363072"/>
    </source>
</evidence>
<reference evidence="3 4" key="1">
    <citation type="submission" date="2014-10" db="EMBL/GenBank/DDBJ databases">
        <title>Draft genome of anammox bacterium scalindua brodae, obtained using differential coverage binning of sequence data from two enrichment reactors.</title>
        <authorList>
            <person name="Speth D.R."/>
            <person name="Russ L."/>
            <person name="Kartal B."/>
            <person name="Op den Camp H.J."/>
            <person name="Dutilh B.E."/>
            <person name="Jetten M.S."/>
        </authorList>
    </citation>
    <scope>NUCLEOTIDE SEQUENCE [LARGE SCALE GENOMIC DNA]</scope>
    <source>
        <strain evidence="3">RU1</strain>
    </source>
</reference>
<dbReference type="Pfam" id="PF04966">
    <property type="entry name" value="OprB"/>
    <property type="match status" value="1"/>
</dbReference>
<dbReference type="PANTHER" id="PTHR37944:SF1">
    <property type="entry name" value="PORIN B"/>
    <property type="match status" value="1"/>
</dbReference>
<evidence type="ECO:0000256" key="1">
    <source>
        <dbReference type="ARBA" id="ARBA00008769"/>
    </source>
</evidence>
<evidence type="ECO:0000313" key="4">
    <source>
        <dbReference type="Proteomes" id="UP000030652"/>
    </source>
</evidence>
<comment type="caution">
    <text evidence="3">The sequence shown here is derived from an EMBL/GenBank/DDBJ whole genome shotgun (WGS) entry which is preliminary data.</text>
</comment>
<dbReference type="EMBL" id="JRYO01000056">
    <property type="protein sequence ID" value="KHE93476.1"/>
    <property type="molecule type" value="Genomic_DNA"/>
</dbReference>
<accession>A0A0B0ENA0</accession>
<comment type="similarity">
    <text evidence="1 2">Belongs to the OprB family.</text>
</comment>
<dbReference type="InterPro" id="IPR052932">
    <property type="entry name" value="OprB_Porin"/>
</dbReference>
<evidence type="ECO:0000313" key="3">
    <source>
        <dbReference type="EMBL" id="KHE93476.1"/>
    </source>
</evidence>
<dbReference type="eggNOG" id="COG3659">
    <property type="taxonomic scope" value="Bacteria"/>
</dbReference>
<dbReference type="PANTHER" id="PTHR37944">
    <property type="entry name" value="PORIN B"/>
    <property type="match status" value="1"/>
</dbReference>
<name>A0A0B0ENA0_9BACT</name>
<dbReference type="Gene3D" id="2.40.160.180">
    <property type="entry name" value="Carbohydrate-selective porin OprB"/>
    <property type="match status" value="1"/>
</dbReference>
<dbReference type="Proteomes" id="UP000030652">
    <property type="component" value="Unassembled WGS sequence"/>
</dbReference>
<dbReference type="GO" id="GO:0016020">
    <property type="term" value="C:membrane"/>
    <property type="evidence" value="ECO:0007669"/>
    <property type="project" value="InterPro"/>
</dbReference>
<dbReference type="AlphaFoldDB" id="A0A0B0ENA0"/>
<dbReference type="InterPro" id="IPR007049">
    <property type="entry name" value="Carb-sel_porin_OprB"/>
</dbReference>
<organism evidence="3 4">
    <name type="scientific">Candidatus Scalindua brodae</name>
    <dbReference type="NCBI Taxonomy" id="237368"/>
    <lineage>
        <taxon>Bacteria</taxon>
        <taxon>Pseudomonadati</taxon>
        <taxon>Planctomycetota</taxon>
        <taxon>Candidatus Brocadiia</taxon>
        <taxon>Candidatus Brocadiales</taxon>
        <taxon>Candidatus Scalinduaceae</taxon>
        <taxon>Candidatus Scalindua</taxon>
    </lineage>
</organism>
<protein>
    <submittedName>
        <fullName evidence="3">Carbohydrate-selective porin, OprB family</fullName>
    </submittedName>
</protein>
<sequence length="211" mass="24435">MKYAYCLLRLFLIVLFLDSTFAMVIDGRFSKYVCAEERETVDDLFEKTHSTDIHDPRFFEHEHLFDFRLRNILEGKGFSFDLVYTSDFVTNHSGGLKKAGSDIDTHISYLSNTDLTVELDTEKAGFWKGGIFHGHLFNHHGADPSEDYIGDLQVADNFESENGTKLYEFWYKHSFDLYGTDLSLLFGQHDLNSEFNISEYGLLFFTLVIRS</sequence>
<dbReference type="InterPro" id="IPR038673">
    <property type="entry name" value="OprB_sf"/>
</dbReference>